<dbReference type="AlphaFoldDB" id="A0A699ZLS8"/>
<evidence type="ECO:0000313" key="1">
    <source>
        <dbReference type="EMBL" id="GFH19886.1"/>
    </source>
</evidence>
<dbReference type="EMBL" id="BLLF01001535">
    <property type="protein sequence ID" value="GFH19886.1"/>
    <property type="molecule type" value="Genomic_DNA"/>
</dbReference>
<reference evidence="1 2" key="1">
    <citation type="submission" date="2020-02" db="EMBL/GenBank/DDBJ databases">
        <title>Draft genome sequence of Haematococcus lacustris strain NIES-144.</title>
        <authorList>
            <person name="Morimoto D."/>
            <person name="Nakagawa S."/>
            <person name="Yoshida T."/>
            <person name="Sawayama S."/>
        </authorList>
    </citation>
    <scope>NUCLEOTIDE SEQUENCE [LARGE SCALE GENOMIC DNA]</scope>
    <source>
        <strain evidence="1 2">NIES-144</strain>
    </source>
</reference>
<protein>
    <submittedName>
        <fullName evidence="1">Uncharacterized protein</fullName>
    </submittedName>
</protein>
<comment type="caution">
    <text evidence="1">The sequence shown here is derived from an EMBL/GenBank/DDBJ whole genome shotgun (WGS) entry which is preliminary data.</text>
</comment>
<organism evidence="1 2">
    <name type="scientific">Haematococcus lacustris</name>
    <name type="common">Green alga</name>
    <name type="synonym">Haematococcus pluvialis</name>
    <dbReference type="NCBI Taxonomy" id="44745"/>
    <lineage>
        <taxon>Eukaryota</taxon>
        <taxon>Viridiplantae</taxon>
        <taxon>Chlorophyta</taxon>
        <taxon>core chlorophytes</taxon>
        <taxon>Chlorophyceae</taxon>
        <taxon>CS clade</taxon>
        <taxon>Chlamydomonadales</taxon>
        <taxon>Haematococcaceae</taxon>
        <taxon>Haematococcus</taxon>
    </lineage>
</organism>
<sequence>MALVQWPCSPSTCPPASAHVHPRVHMADDPGWMAIENGSSINLFRPSFSIVYQAFSLAATTPSCCRAACLYTAQVCQAPSAPPCPAGLHHPVQTVQLGEGNNTWQQCLTIRSATLTGLYTSSKGCGLSSASMTCKWCGHKSHIMATSHLTCCVTAACVAVPILAVVFTPQHTTHTPCHTLHTQGWVATLGVGGALPDLPPAAALSIPPG</sequence>
<accession>A0A699ZLS8</accession>
<dbReference type="Proteomes" id="UP000485058">
    <property type="component" value="Unassembled WGS sequence"/>
</dbReference>
<evidence type="ECO:0000313" key="2">
    <source>
        <dbReference type="Proteomes" id="UP000485058"/>
    </source>
</evidence>
<proteinExistence type="predicted"/>
<keyword evidence="2" id="KW-1185">Reference proteome</keyword>
<gene>
    <name evidence="1" type="ORF">HaLaN_16915</name>
</gene>
<name>A0A699ZLS8_HAELA</name>